<comment type="caution">
    <text evidence="2">The sequence shown here is derived from an EMBL/GenBank/DDBJ whole genome shotgun (WGS) entry which is preliminary data.</text>
</comment>
<dbReference type="PANTHER" id="PTHR46023">
    <property type="entry name" value="LIPASE CLASS 3 PROTEIN-LIKE"/>
    <property type="match status" value="1"/>
</dbReference>
<name>A0ABR2IDD3_9EUKA</name>
<evidence type="ECO:0000313" key="3">
    <source>
        <dbReference type="Proteomes" id="UP001470230"/>
    </source>
</evidence>
<dbReference type="CDD" id="cd00519">
    <property type="entry name" value="Lipase_3"/>
    <property type="match status" value="1"/>
</dbReference>
<dbReference type="EMBL" id="JAPFFF010000018">
    <property type="protein sequence ID" value="KAK8860782.1"/>
    <property type="molecule type" value="Genomic_DNA"/>
</dbReference>
<evidence type="ECO:0000313" key="2">
    <source>
        <dbReference type="EMBL" id="KAK8860782.1"/>
    </source>
</evidence>
<protein>
    <recommendedName>
        <fullName evidence="1">Fungal lipase-type domain-containing protein</fullName>
    </recommendedName>
</protein>
<dbReference type="InterPro" id="IPR002921">
    <property type="entry name" value="Fungal_lipase-type"/>
</dbReference>
<proteinExistence type="predicted"/>
<evidence type="ECO:0000259" key="1">
    <source>
        <dbReference type="Pfam" id="PF01764"/>
    </source>
</evidence>
<dbReference type="SUPFAM" id="SSF53474">
    <property type="entry name" value="alpha/beta-Hydrolases"/>
    <property type="match status" value="1"/>
</dbReference>
<feature type="domain" description="Fungal lipase-type" evidence="1">
    <location>
        <begin position="56"/>
        <end position="175"/>
    </location>
</feature>
<sequence>MTRDMDIIRLGAEMSELVYPGSELPSPNVRVMTRGGGATFKPYFYVAKNSNDLIITVRGAAEPGDFLLVLDFTRVDFAGGKAHKGVLEAARWIIDQARKYIDECTGKIVCCGHSLGGATSAMIAAVLTLEEKRKNVFAVSIAPFPILTQDLCQQIEPYVTSFAFRNDVVPKLSAKNTGLIVKSFVPVGSQNEQAKQMLQGIAQNVIYGILQVSGFADQTTIREIQNQLPQITDRLIACASTEEKYEFFLPGKAYYLNYDQNGIPYARPYTEQDGIFNISVLMVGISDHGGENYNDIIYSLEQLD</sequence>
<organism evidence="2 3">
    <name type="scientific">Tritrichomonas musculus</name>
    <dbReference type="NCBI Taxonomy" id="1915356"/>
    <lineage>
        <taxon>Eukaryota</taxon>
        <taxon>Metamonada</taxon>
        <taxon>Parabasalia</taxon>
        <taxon>Tritrichomonadida</taxon>
        <taxon>Tritrichomonadidae</taxon>
        <taxon>Tritrichomonas</taxon>
    </lineage>
</organism>
<reference evidence="2 3" key="1">
    <citation type="submission" date="2024-04" db="EMBL/GenBank/DDBJ databases">
        <title>Tritrichomonas musculus Genome.</title>
        <authorList>
            <person name="Alves-Ferreira E."/>
            <person name="Grigg M."/>
            <person name="Lorenzi H."/>
            <person name="Galac M."/>
        </authorList>
    </citation>
    <scope>NUCLEOTIDE SEQUENCE [LARGE SCALE GENOMIC DNA]</scope>
    <source>
        <strain evidence="2 3">EAF2021</strain>
    </source>
</reference>
<gene>
    <name evidence="2" type="ORF">M9Y10_012448</name>
</gene>
<dbReference type="Pfam" id="PF01764">
    <property type="entry name" value="Lipase_3"/>
    <property type="match status" value="1"/>
</dbReference>
<dbReference type="PANTHER" id="PTHR46023:SF6">
    <property type="entry name" value="LIPASE CLASS 3 FAMILY PROTEIN"/>
    <property type="match status" value="1"/>
</dbReference>
<keyword evidence="3" id="KW-1185">Reference proteome</keyword>
<dbReference type="Proteomes" id="UP001470230">
    <property type="component" value="Unassembled WGS sequence"/>
</dbReference>
<dbReference type="InterPro" id="IPR029058">
    <property type="entry name" value="AB_hydrolase_fold"/>
</dbReference>
<accession>A0ABR2IDD3</accession>
<dbReference type="Gene3D" id="3.40.50.1820">
    <property type="entry name" value="alpha/beta hydrolase"/>
    <property type="match status" value="1"/>
</dbReference>